<reference evidence="3 4" key="1">
    <citation type="submission" date="2020-07" db="EMBL/GenBank/DDBJ databases">
        <title>Genomic Encyclopedia of Type Strains, Phase IV (KMG-V): Genome sequencing to study the core and pangenomes of soil and plant-associated prokaryotes.</title>
        <authorList>
            <person name="Whitman W."/>
        </authorList>
    </citation>
    <scope>NUCLEOTIDE SEQUENCE [LARGE SCALE GENOMIC DNA]</scope>
    <source>
        <strain evidence="3 4">X4EP2</strain>
    </source>
</reference>
<dbReference type="InterPro" id="IPR036188">
    <property type="entry name" value="FAD/NAD-bd_sf"/>
</dbReference>
<dbReference type="Pfam" id="PF01266">
    <property type="entry name" value="DAO"/>
    <property type="match status" value="1"/>
</dbReference>
<dbReference type="PANTHER" id="PTHR13847">
    <property type="entry name" value="SARCOSINE DEHYDROGENASE-RELATED"/>
    <property type="match status" value="1"/>
</dbReference>
<evidence type="ECO:0000256" key="1">
    <source>
        <dbReference type="ARBA" id="ARBA00023002"/>
    </source>
</evidence>
<dbReference type="PANTHER" id="PTHR13847:SF289">
    <property type="entry name" value="GLYCINE OXIDASE"/>
    <property type="match status" value="1"/>
</dbReference>
<name>A0A7Y9PK80_9BACT</name>
<keyword evidence="1 3" id="KW-0560">Oxidoreductase</keyword>
<dbReference type="EMBL" id="JACCCW010000002">
    <property type="protein sequence ID" value="NYF81270.1"/>
    <property type="molecule type" value="Genomic_DNA"/>
</dbReference>
<dbReference type="GO" id="GO:0005737">
    <property type="term" value="C:cytoplasm"/>
    <property type="evidence" value="ECO:0007669"/>
    <property type="project" value="TreeGrafter"/>
</dbReference>
<evidence type="ECO:0000313" key="3">
    <source>
        <dbReference type="EMBL" id="NYF81270.1"/>
    </source>
</evidence>
<dbReference type="AlphaFoldDB" id="A0A7Y9PK80"/>
<dbReference type="SUPFAM" id="SSF51905">
    <property type="entry name" value="FAD/NAD(P)-binding domain"/>
    <property type="match status" value="1"/>
</dbReference>
<keyword evidence="4" id="KW-1185">Reference proteome</keyword>
<dbReference type="SUPFAM" id="SSF54373">
    <property type="entry name" value="FAD-linked reductases, C-terminal domain"/>
    <property type="match status" value="1"/>
</dbReference>
<accession>A0A7Y9PK80</accession>
<organism evidence="3 4">
    <name type="scientific">Granulicella arctica</name>
    <dbReference type="NCBI Taxonomy" id="940613"/>
    <lineage>
        <taxon>Bacteria</taxon>
        <taxon>Pseudomonadati</taxon>
        <taxon>Acidobacteriota</taxon>
        <taxon>Terriglobia</taxon>
        <taxon>Terriglobales</taxon>
        <taxon>Acidobacteriaceae</taxon>
        <taxon>Granulicella</taxon>
    </lineage>
</organism>
<proteinExistence type="predicted"/>
<dbReference type="EC" id="1.4.3.19" evidence="3"/>
<evidence type="ECO:0000259" key="2">
    <source>
        <dbReference type="Pfam" id="PF01266"/>
    </source>
</evidence>
<dbReference type="Gene3D" id="3.30.9.10">
    <property type="entry name" value="D-Amino Acid Oxidase, subunit A, domain 2"/>
    <property type="match status" value="1"/>
</dbReference>
<protein>
    <submittedName>
        <fullName evidence="3">Glycine oxidase</fullName>
        <ecNumber evidence="3">1.4.3.19</ecNumber>
    </submittedName>
</protein>
<evidence type="ECO:0000313" key="4">
    <source>
        <dbReference type="Proteomes" id="UP000589520"/>
    </source>
</evidence>
<feature type="domain" description="FAD dependent oxidoreductase" evidence="2">
    <location>
        <begin position="5"/>
        <end position="323"/>
    </location>
</feature>
<dbReference type="Proteomes" id="UP000589520">
    <property type="component" value="Unassembled WGS sequence"/>
</dbReference>
<sequence length="349" mass="37173">MHHPDICIAGAGIIGLSLALELHHRGARVTILDRDAALTHASIAAAGMLAAHDPENPSPLKPLSELSVSLYPKFLSTIESLSGLAVPFQTSKTLQSHSSYPDSSDATLVPTLTPGNHRFAFLEEHSIDPRQLAAALLAAVRNTPIQLLEQTPLLHFTETSHCIRIETSYGTLETKRLVITSGAWSPAPVLPRKGQMLTVALPPTLSLREVIRTPEIYIVPRTQGPRTGHALIGATVEDAGFDTTTHPADLARLRALAAELLPALADETHCPIVDQWAGLRPATPDALPILGQPSPSSNLVFATGHYRNGILLAPATALVLAQLLSGENPSINLAPFSPDRFPTTGHIAQ</sequence>
<dbReference type="Gene3D" id="3.50.50.60">
    <property type="entry name" value="FAD/NAD(P)-binding domain"/>
    <property type="match status" value="2"/>
</dbReference>
<dbReference type="GO" id="GO:0043799">
    <property type="term" value="F:glycine oxidase activity"/>
    <property type="evidence" value="ECO:0007669"/>
    <property type="project" value="UniProtKB-EC"/>
</dbReference>
<comment type="caution">
    <text evidence="3">The sequence shown here is derived from an EMBL/GenBank/DDBJ whole genome shotgun (WGS) entry which is preliminary data.</text>
</comment>
<gene>
    <name evidence="3" type="ORF">HDF17_003590</name>
</gene>
<dbReference type="InterPro" id="IPR006076">
    <property type="entry name" value="FAD-dep_OxRdtase"/>
</dbReference>
<dbReference type="RefSeq" id="WP_179493105.1">
    <property type="nucleotide sequence ID" value="NZ_JACCCW010000002.1"/>
</dbReference>